<evidence type="ECO:0000313" key="1">
    <source>
        <dbReference type="EMBL" id="MFC4014191.1"/>
    </source>
</evidence>
<dbReference type="EMBL" id="JBHSBI010000033">
    <property type="protein sequence ID" value="MFC4014191.1"/>
    <property type="molecule type" value="Genomic_DNA"/>
</dbReference>
<dbReference type="Proteomes" id="UP001595851">
    <property type="component" value="Unassembled WGS sequence"/>
</dbReference>
<reference evidence="2" key="1">
    <citation type="journal article" date="2019" name="Int. J. Syst. Evol. Microbiol.">
        <title>The Global Catalogue of Microorganisms (GCM) 10K type strain sequencing project: providing services to taxonomists for standard genome sequencing and annotation.</title>
        <authorList>
            <consortium name="The Broad Institute Genomics Platform"/>
            <consortium name="The Broad Institute Genome Sequencing Center for Infectious Disease"/>
            <person name="Wu L."/>
            <person name="Ma J."/>
        </authorList>
    </citation>
    <scope>NUCLEOTIDE SEQUENCE [LARGE SCALE GENOMIC DNA]</scope>
    <source>
        <strain evidence="2">TBRC 1276</strain>
    </source>
</reference>
<evidence type="ECO:0000313" key="2">
    <source>
        <dbReference type="Proteomes" id="UP001595851"/>
    </source>
</evidence>
<accession>A0ABV8GJR5</accession>
<protein>
    <submittedName>
        <fullName evidence="1">Uncharacterized protein</fullName>
    </submittedName>
</protein>
<sequence length="65" mass="6763">MKALVAPGYGAVDQLRVSDAPERPPASVVDLINAGPELASTAALVRQGGRLISTLYARGKIVITF</sequence>
<organism evidence="1 2">
    <name type="scientific">Nonomuraea purpurea</name>
    <dbReference type="NCBI Taxonomy" id="1849276"/>
    <lineage>
        <taxon>Bacteria</taxon>
        <taxon>Bacillati</taxon>
        <taxon>Actinomycetota</taxon>
        <taxon>Actinomycetes</taxon>
        <taxon>Streptosporangiales</taxon>
        <taxon>Streptosporangiaceae</taxon>
        <taxon>Nonomuraea</taxon>
    </lineage>
</organism>
<dbReference type="RefSeq" id="WP_379534041.1">
    <property type="nucleotide sequence ID" value="NZ_JBHSBI010000033.1"/>
</dbReference>
<gene>
    <name evidence="1" type="ORF">ACFOY2_43675</name>
</gene>
<keyword evidence="2" id="KW-1185">Reference proteome</keyword>
<proteinExistence type="predicted"/>
<comment type="caution">
    <text evidence="1">The sequence shown here is derived from an EMBL/GenBank/DDBJ whole genome shotgun (WGS) entry which is preliminary data.</text>
</comment>
<name>A0ABV8GJR5_9ACTN</name>